<dbReference type="PROSITE" id="PS51084">
    <property type="entry name" value="HIT_2"/>
    <property type="match status" value="1"/>
</dbReference>
<dbReference type="AlphaFoldDB" id="A0A937HFW8"/>
<accession>A0A937HFW8</accession>
<dbReference type="Pfam" id="PF01230">
    <property type="entry name" value="HIT"/>
    <property type="match status" value="1"/>
</dbReference>
<dbReference type="Gene3D" id="3.30.428.10">
    <property type="entry name" value="HIT-like"/>
    <property type="match status" value="1"/>
</dbReference>
<name>A0A937HFW8_9PROT</name>
<dbReference type="GO" id="GO:0003824">
    <property type="term" value="F:catalytic activity"/>
    <property type="evidence" value="ECO:0007669"/>
    <property type="project" value="InterPro"/>
</dbReference>
<evidence type="ECO:0000313" key="3">
    <source>
        <dbReference type="EMBL" id="MBL6761454.1"/>
    </source>
</evidence>
<reference evidence="3" key="1">
    <citation type="submission" date="2020-10" db="EMBL/GenBank/DDBJ databases">
        <title>Microbiome of the Black Sea water column analyzed by genome centric metagenomics.</title>
        <authorList>
            <person name="Cabello-Yeves P.J."/>
            <person name="Callieri C."/>
            <person name="Picazo A."/>
            <person name="Mehrshad M."/>
            <person name="Haro-Moreno J.M."/>
            <person name="Roda-Garcia J."/>
            <person name="Dzembekova N."/>
            <person name="Slabakova V."/>
            <person name="Slabakova N."/>
            <person name="Moncheva S."/>
            <person name="Rodriguez-Valera F."/>
        </authorList>
    </citation>
    <scope>NUCLEOTIDE SEQUENCE</scope>
    <source>
        <strain evidence="3">BS307-5m-G5</strain>
    </source>
</reference>
<dbReference type="Proteomes" id="UP000785783">
    <property type="component" value="Unassembled WGS sequence"/>
</dbReference>
<sequence>MAFELDARLAADTVCVTKRGAIDIRMMRDARYHWLVLVPEIEGAVEWFDLPHVAARALFTTAQESAQRLQALTRADKMNIAALGNMVAQLHVHVIARHQDDAAWPAPVWGVGAAVDFDEAGLKDRLIALRGIL</sequence>
<comment type="caution">
    <text evidence="1">Lacks conserved residue(s) required for the propagation of feature annotation.</text>
</comment>
<dbReference type="InterPro" id="IPR026026">
    <property type="entry name" value="HIT_Hint"/>
</dbReference>
<proteinExistence type="predicted"/>
<evidence type="ECO:0000256" key="1">
    <source>
        <dbReference type="PROSITE-ProRule" id="PRU00464"/>
    </source>
</evidence>
<dbReference type="SUPFAM" id="SSF54197">
    <property type="entry name" value="HIT-like"/>
    <property type="match status" value="1"/>
</dbReference>
<dbReference type="InterPro" id="IPR011146">
    <property type="entry name" value="HIT-like"/>
</dbReference>
<dbReference type="EMBL" id="JADHOK010000013">
    <property type="protein sequence ID" value="MBL6761454.1"/>
    <property type="molecule type" value="Genomic_DNA"/>
</dbReference>
<evidence type="ECO:0000313" key="4">
    <source>
        <dbReference type="Proteomes" id="UP000785783"/>
    </source>
</evidence>
<dbReference type="InterPro" id="IPR036265">
    <property type="entry name" value="HIT-like_sf"/>
</dbReference>
<feature type="domain" description="HIT" evidence="2">
    <location>
        <begin position="35"/>
        <end position="104"/>
    </location>
</feature>
<evidence type="ECO:0000259" key="2">
    <source>
        <dbReference type="PROSITE" id="PS51084"/>
    </source>
</evidence>
<protein>
    <submittedName>
        <fullName evidence="3">HIT domain-containing protein</fullName>
    </submittedName>
</protein>
<gene>
    <name evidence="3" type="ORF">ISQ19_02025</name>
</gene>
<comment type="caution">
    <text evidence="3">The sequence shown here is derived from an EMBL/GenBank/DDBJ whole genome shotgun (WGS) entry which is preliminary data.</text>
</comment>
<dbReference type="PIRSF" id="PIRSF000714">
    <property type="entry name" value="HIT"/>
    <property type="match status" value="1"/>
</dbReference>
<organism evidence="3 4">
    <name type="scientific">PS1 clade bacterium</name>
    <dbReference type="NCBI Taxonomy" id="2175152"/>
    <lineage>
        <taxon>Bacteria</taxon>
        <taxon>Pseudomonadati</taxon>
        <taxon>Pseudomonadota</taxon>
        <taxon>Alphaproteobacteria</taxon>
        <taxon>PS1 clade</taxon>
    </lineage>
</organism>